<dbReference type="PANTHER" id="PTHR12785">
    <property type="entry name" value="SPLICING FACTOR 3B"/>
    <property type="match status" value="1"/>
</dbReference>
<feature type="region of interest" description="Disordered" evidence="1">
    <location>
        <begin position="1"/>
        <end position="44"/>
    </location>
</feature>
<dbReference type="PANTHER" id="PTHR12785:SF6">
    <property type="entry name" value="SPLICING FACTOR 3B SUBUNIT 2"/>
    <property type="match status" value="1"/>
</dbReference>
<gene>
    <name evidence="2" type="ORF">CTI12_AA604730</name>
</gene>
<protein>
    <submittedName>
        <fullName evidence="2">Uncharacterized protein</fullName>
    </submittedName>
</protein>
<organism evidence="2 3">
    <name type="scientific">Artemisia annua</name>
    <name type="common">Sweet wormwood</name>
    <dbReference type="NCBI Taxonomy" id="35608"/>
    <lineage>
        <taxon>Eukaryota</taxon>
        <taxon>Viridiplantae</taxon>
        <taxon>Streptophyta</taxon>
        <taxon>Embryophyta</taxon>
        <taxon>Tracheophyta</taxon>
        <taxon>Spermatophyta</taxon>
        <taxon>Magnoliopsida</taxon>
        <taxon>eudicotyledons</taxon>
        <taxon>Gunneridae</taxon>
        <taxon>Pentapetalae</taxon>
        <taxon>asterids</taxon>
        <taxon>campanulids</taxon>
        <taxon>Asterales</taxon>
        <taxon>Asteraceae</taxon>
        <taxon>Asteroideae</taxon>
        <taxon>Anthemideae</taxon>
        <taxon>Artemisiinae</taxon>
        <taxon>Artemisia</taxon>
    </lineage>
</organism>
<sequence length="151" mass="17418">MTSEIVNTSKKPRESDRRRRRRKQKKNKSNAVALNAKQNSDHPQQVLEDVEVVYIPEKAELDGFLDDEFRKVFEKFTFKETAALEENDQKEEAAANAALNKKASSDSEEEDQDTRVKDKGGISNKKKKLERRMKIAELKQISARPDVVEVR</sequence>
<dbReference type="AlphaFoldDB" id="A0A2U1KH51"/>
<dbReference type="EMBL" id="PKPP01019056">
    <property type="protein sequence ID" value="PWA35953.1"/>
    <property type="molecule type" value="Genomic_DNA"/>
</dbReference>
<dbReference type="Proteomes" id="UP000245207">
    <property type="component" value="Unassembled WGS sequence"/>
</dbReference>
<dbReference type="STRING" id="35608.A0A2U1KH51"/>
<evidence type="ECO:0000313" key="2">
    <source>
        <dbReference type="EMBL" id="PWA35953.1"/>
    </source>
</evidence>
<feature type="region of interest" description="Disordered" evidence="1">
    <location>
        <begin position="87"/>
        <end position="128"/>
    </location>
</feature>
<dbReference type="OrthoDB" id="1746936at2759"/>
<reference evidence="2 3" key="1">
    <citation type="journal article" date="2018" name="Mol. Plant">
        <title>The genome of Artemisia annua provides insight into the evolution of Asteraceae family and artemisinin biosynthesis.</title>
        <authorList>
            <person name="Shen Q."/>
            <person name="Zhang L."/>
            <person name="Liao Z."/>
            <person name="Wang S."/>
            <person name="Yan T."/>
            <person name="Shi P."/>
            <person name="Liu M."/>
            <person name="Fu X."/>
            <person name="Pan Q."/>
            <person name="Wang Y."/>
            <person name="Lv Z."/>
            <person name="Lu X."/>
            <person name="Zhang F."/>
            <person name="Jiang W."/>
            <person name="Ma Y."/>
            <person name="Chen M."/>
            <person name="Hao X."/>
            <person name="Li L."/>
            <person name="Tang Y."/>
            <person name="Lv G."/>
            <person name="Zhou Y."/>
            <person name="Sun X."/>
            <person name="Brodelius P.E."/>
            <person name="Rose J.K.C."/>
            <person name="Tang K."/>
        </authorList>
    </citation>
    <scope>NUCLEOTIDE SEQUENCE [LARGE SCALE GENOMIC DNA]</scope>
    <source>
        <strain evidence="3">cv. Huhao1</strain>
        <tissue evidence="2">Leaf</tissue>
    </source>
</reference>
<evidence type="ECO:0000313" key="3">
    <source>
        <dbReference type="Proteomes" id="UP000245207"/>
    </source>
</evidence>
<feature type="compositionally biased region" description="Basic residues" evidence="1">
    <location>
        <begin position="18"/>
        <end position="28"/>
    </location>
</feature>
<feature type="compositionally biased region" description="Polar residues" evidence="1">
    <location>
        <begin position="29"/>
        <end position="43"/>
    </location>
</feature>
<proteinExistence type="predicted"/>
<name>A0A2U1KH51_ARTAN</name>
<comment type="caution">
    <text evidence="2">The sequence shown here is derived from an EMBL/GenBank/DDBJ whole genome shotgun (WGS) entry which is preliminary data.</text>
</comment>
<keyword evidence="3" id="KW-1185">Reference proteome</keyword>
<evidence type="ECO:0000256" key="1">
    <source>
        <dbReference type="SAM" id="MobiDB-lite"/>
    </source>
</evidence>
<accession>A0A2U1KH51</accession>
<dbReference type="InterPro" id="IPR052584">
    <property type="entry name" value="U2_snRNP_Complex_Component"/>
</dbReference>